<evidence type="ECO:0000256" key="2">
    <source>
        <dbReference type="ARBA" id="ARBA00023163"/>
    </source>
</evidence>
<evidence type="ECO:0000259" key="4">
    <source>
        <dbReference type="Pfam" id="PF24280"/>
    </source>
</evidence>
<dbReference type="OrthoDB" id="27447at2157"/>
<dbReference type="InterPro" id="IPR036388">
    <property type="entry name" value="WH-like_DNA-bd_sf"/>
</dbReference>
<dbReference type="EMBL" id="RRCH01000003">
    <property type="protein sequence ID" value="RRJ33823.1"/>
    <property type="molecule type" value="Genomic_DNA"/>
</dbReference>
<dbReference type="Proteomes" id="UP000282322">
    <property type="component" value="Unassembled WGS sequence"/>
</dbReference>
<dbReference type="SUPFAM" id="SSF88659">
    <property type="entry name" value="Sigma3 and sigma4 domains of RNA polymerase sigma factors"/>
    <property type="match status" value="1"/>
</dbReference>
<sequence length="213" mass="23658">MHEAIISVDGDGAYAEATAETDARIELWCAEQRDLLSVVGPSESVLRRVESAVGVSDSIAHDTAAIIVTEHCLAEHGTETIDPYFDRHNCLLLPPLRYEAGMKQCRVLALDSGSLTACYRELVTDDVPVTVESKRAAEVVSPSPSPPFEEIVPELTERQRNTLSVAYEHGYYRIPRETTTQAIADHTGVDRRTAEEHLRRAENKLVESIIRYV</sequence>
<evidence type="ECO:0000259" key="3">
    <source>
        <dbReference type="Pfam" id="PF04967"/>
    </source>
</evidence>
<dbReference type="PANTHER" id="PTHR34236:SF1">
    <property type="entry name" value="DIMETHYL SULFOXIDE REDUCTASE TRANSCRIPTIONAL ACTIVATOR"/>
    <property type="match status" value="1"/>
</dbReference>
<dbReference type="Gene3D" id="1.10.10.10">
    <property type="entry name" value="Winged helix-like DNA-binding domain superfamily/Winged helix DNA-binding domain"/>
    <property type="match status" value="1"/>
</dbReference>
<name>A0A3P3RN89_9EURY</name>
<dbReference type="Pfam" id="PF24280">
    <property type="entry name" value="HVO_A0563_N"/>
    <property type="match status" value="1"/>
</dbReference>
<dbReference type="AlphaFoldDB" id="A0A3P3RN89"/>
<comment type="caution">
    <text evidence="5">The sequence shown here is derived from an EMBL/GenBank/DDBJ whole genome shotgun (WGS) entry which is preliminary data.</text>
</comment>
<dbReference type="PANTHER" id="PTHR34236">
    <property type="entry name" value="DIMETHYL SULFOXIDE REDUCTASE TRANSCRIPTIONAL ACTIVATOR"/>
    <property type="match status" value="1"/>
</dbReference>
<protein>
    <submittedName>
        <fullName evidence="5">Transcriptional regulator</fullName>
    </submittedName>
</protein>
<gene>
    <name evidence="5" type="ORF">EIK79_03300</name>
</gene>
<keyword evidence="2" id="KW-0804">Transcription</keyword>
<feature type="domain" description="HTH bat-type" evidence="3">
    <location>
        <begin position="155"/>
        <end position="207"/>
    </location>
</feature>
<evidence type="ECO:0000313" key="6">
    <source>
        <dbReference type="Proteomes" id="UP000282322"/>
    </source>
</evidence>
<dbReference type="Pfam" id="PF04967">
    <property type="entry name" value="HTH_10"/>
    <property type="match status" value="1"/>
</dbReference>
<organism evidence="5 6">
    <name type="scientific">Halocatena pleomorpha</name>
    <dbReference type="NCBI Taxonomy" id="1785090"/>
    <lineage>
        <taxon>Archaea</taxon>
        <taxon>Methanobacteriati</taxon>
        <taxon>Methanobacteriota</taxon>
        <taxon>Stenosarchaea group</taxon>
        <taxon>Halobacteria</taxon>
        <taxon>Halobacteriales</taxon>
        <taxon>Natronomonadaceae</taxon>
        <taxon>Halocatena</taxon>
    </lineage>
</organism>
<evidence type="ECO:0000256" key="1">
    <source>
        <dbReference type="ARBA" id="ARBA00023015"/>
    </source>
</evidence>
<reference evidence="5 6" key="1">
    <citation type="submission" date="2018-11" db="EMBL/GenBank/DDBJ databases">
        <title>Taxonoimc description of Halomarina strain SPP-AMP-1.</title>
        <authorList>
            <person name="Pal Y."/>
            <person name="Srinivasana K."/>
            <person name="Verma A."/>
            <person name="Kumar P."/>
        </authorList>
    </citation>
    <scope>NUCLEOTIDE SEQUENCE [LARGE SCALE GENOMIC DNA]</scope>
    <source>
        <strain evidence="5 6">SPP-AMP-1</strain>
    </source>
</reference>
<keyword evidence="1" id="KW-0805">Transcription regulation</keyword>
<dbReference type="InterPro" id="IPR007050">
    <property type="entry name" value="HTH_bacterioopsin"/>
</dbReference>
<evidence type="ECO:0000313" key="5">
    <source>
        <dbReference type="EMBL" id="RRJ33823.1"/>
    </source>
</evidence>
<proteinExistence type="predicted"/>
<keyword evidence="6" id="KW-1185">Reference proteome</keyword>
<dbReference type="InterPro" id="IPR056531">
    <property type="entry name" value="HVO_A0563_N"/>
</dbReference>
<accession>A0A3P3RN89</accession>
<feature type="domain" description="HVO-A0563 N-terminal" evidence="4">
    <location>
        <begin position="3"/>
        <end position="143"/>
    </location>
</feature>
<dbReference type="RefSeq" id="WP_124953690.1">
    <property type="nucleotide sequence ID" value="NZ_RRCH01000003.1"/>
</dbReference>
<dbReference type="InterPro" id="IPR013324">
    <property type="entry name" value="RNA_pol_sigma_r3/r4-like"/>
</dbReference>